<accession>A0A1R3JLT3</accession>
<organism evidence="1 2">
    <name type="scientific">Corchorus olitorius</name>
    <dbReference type="NCBI Taxonomy" id="93759"/>
    <lineage>
        <taxon>Eukaryota</taxon>
        <taxon>Viridiplantae</taxon>
        <taxon>Streptophyta</taxon>
        <taxon>Embryophyta</taxon>
        <taxon>Tracheophyta</taxon>
        <taxon>Spermatophyta</taxon>
        <taxon>Magnoliopsida</taxon>
        <taxon>eudicotyledons</taxon>
        <taxon>Gunneridae</taxon>
        <taxon>Pentapetalae</taxon>
        <taxon>rosids</taxon>
        <taxon>malvids</taxon>
        <taxon>Malvales</taxon>
        <taxon>Malvaceae</taxon>
        <taxon>Grewioideae</taxon>
        <taxon>Apeibeae</taxon>
        <taxon>Corchorus</taxon>
    </lineage>
</organism>
<dbReference type="AlphaFoldDB" id="A0A1R3JLT3"/>
<keyword evidence="2" id="KW-1185">Reference proteome</keyword>
<evidence type="ECO:0000313" key="1">
    <source>
        <dbReference type="EMBL" id="OMO95808.1"/>
    </source>
</evidence>
<name>A0A1R3JLT3_9ROSI</name>
<proteinExistence type="predicted"/>
<protein>
    <submittedName>
        <fullName evidence="1">Uncharacterized protein</fullName>
    </submittedName>
</protein>
<dbReference type="EMBL" id="AWUE01015771">
    <property type="protein sequence ID" value="OMO95808.1"/>
    <property type="molecule type" value="Genomic_DNA"/>
</dbReference>
<gene>
    <name evidence="1" type="ORF">COLO4_15665</name>
</gene>
<comment type="caution">
    <text evidence="1">The sequence shown here is derived from an EMBL/GenBank/DDBJ whole genome shotgun (WGS) entry which is preliminary data.</text>
</comment>
<dbReference type="Proteomes" id="UP000187203">
    <property type="component" value="Unassembled WGS sequence"/>
</dbReference>
<sequence>MENGGSGRCGFDDQNHNHHCHSFPHFLTNAMYFHYNLSQIHKEVFLFITMQHVLGQNSSIDDCFSSSPLYEMKEGFSHAIVHHCH</sequence>
<evidence type="ECO:0000313" key="2">
    <source>
        <dbReference type="Proteomes" id="UP000187203"/>
    </source>
</evidence>
<reference evidence="2" key="1">
    <citation type="submission" date="2013-09" db="EMBL/GenBank/DDBJ databases">
        <title>Corchorus olitorius genome sequencing.</title>
        <authorList>
            <person name="Alam M."/>
            <person name="Haque M.S."/>
            <person name="Islam M.S."/>
            <person name="Emdad E.M."/>
            <person name="Islam M.M."/>
            <person name="Ahmed B."/>
            <person name="Halim A."/>
            <person name="Hossen Q.M.M."/>
            <person name="Hossain M.Z."/>
            <person name="Ahmed R."/>
            <person name="Khan M.M."/>
            <person name="Islam R."/>
            <person name="Rashid M.M."/>
            <person name="Khan S.A."/>
            <person name="Rahman M.S."/>
            <person name="Alam M."/>
            <person name="Yahiya A.S."/>
            <person name="Khan M.S."/>
            <person name="Azam M.S."/>
            <person name="Haque T."/>
            <person name="Lashkar M.Z.H."/>
            <person name="Akhand A.I."/>
            <person name="Morshed G."/>
            <person name="Roy S."/>
            <person name="Uddin K.S."/>
            <person name="Rabeya T."/>
            <person name="Hossain A.S."/>
            <person name="Chowdhury A."/>
            <person name="Snigdha A.R."/>
            <person name="Mortoza M.S."/>
            <person name="Matin S.A."/>
            <person name="Hoque S.M.E."/>
            <person name="Islam M.K."/>
            <person name="Roy D.K."/>
            <person name="Haider R."/>
            <person name="Moosa M.M."/>
            <person name="Elias S.M."/>
            <person name="Hasan A.M."/>
            <person name="Jahan S."/>
            <person name="Shafiuddin M."/>
            <person name="Mahmood N."/>
            <person name="Shommy N.S."/>
        </authorList>
    </citation>
    <scope>NUCLEOTIDE SEQUENCE [LARGE SCALE GENOMIC DNA]</scope>
    <source>
        <strain evidence="2">cv. O-4</strain>
    </source>
</reference>